<evidence type="ECO:0000256" key="1">
    <source>
        <dbReference type="SAM" id="MobiDB-lite"/>
    </source>
</evidence>
<accession>A0A843X7F1</accession>
<evidence type="ECO:0000313" key="2">
    <source>
        <dbReference type="EMBL" id="MQM13540.1"/>
    </source>
</evidence>
<dbReference type="AlphaFoldDB" id="A0A843X7F1"/>
<sequence>MALLGISMNLSAFPPEDGCTLADYNILSNHLGCILVDYTAFGGMGGKMPPLPCGISPLGRTTSPVPQSAAGAVVRSAASTPSSALSWAPSSGALSRSTPPSPGRASWVWCIGDFARPPERSDSSLTIIRPSSADIFMTASERSAIGVADALLSGVLIRWRESQACKGSRSSSSSSTSVALSATRGIVFVAFFFLRARRSSDTSSSEVRSSARDFCRAALRFSFLFGWGREAASAIVAVS</sequence>
<dbReference type="Proteomes" id="UP000652761">
    <property type="component" value="Unassembled WGS sequence"/>
</dbReference>
<keyword evidence="3" id="KW-1185">Reference proteome</keyword>
<protein>
    <submittedName>
        <fullName evidence="2">Uncharacterized protein</fullName>
    </submittedName>
</protein>
<feature type="non-terminal residue" evidence="2">
    <location>
        <position position="1"/>
    </location>
</feature>
<name>A0A843X7F1_COLES</name>
<dbReference type="EMBL" id="NMUH01005727">
    <property type="protein sequence ID" value="MQM13540.1"/>
    <property type="molecule type" value="Genomic_DNA"/>
</dbReference>
<proteinExistence type="predicted"/>
<feature type="compositionally biased region" description="Polar residues" evidence="1">
    <location>
        <begin position="82"/>
        <end position="98"/>
    </location>
</feature>
<feature type="region of interest" description="Disordered" evidence="1">
    <location>
        <begin position="82"/>
        <end position="103"/>
    </location>
</feature>
<gene>
    <name evidence="2" type="ORF">Taro_046467</name>
</gene>
<organism evidence="2 3">
    <name type="scientific">Colocasia esculenta</name>
    <name type="common">Wild taro</name>
    <name type="synonym">Arum esculentum</name>
    <dbReference type="NCBI Taxonomy" id="4460"/>
    <lineage>
        <taxon>Eukaryota</taxon>
        <taxon>Viridiplantae</taxon>
        <taxon>Streptophyta</taxon>
        <taxon>Embryophyta</taxon>
        <taxon>Tracheophyta</taxon>
        <taxon>Spermatophyta</taxon>
        <taxon>Magnoliopsida</taxon>
        <taxon>Liliopsida</taxon>
        <taxon>Araceae</taxon>
        <taxon>Aroideae</taxon>
        <taxon>Colocasieae</taxon>
        <taxon>Colocasia</taxon>
    </lineage>
</organism>
<reference evidence="2" key="1">
    <citation type="submission" date="2017-07" db="EMBL/GenBank/DDBJ databases">
        <title>Taro Niue Genome Assembly and Annotation.</title>
        <authorList>
            <person name="Atibalentja N."/>
            <person name="Keating K."/>
            <person name="Fields C.J."/>
        </authorList>
    </citation>
    <scope>NUCLEOTIDE SEQUENCE</scope>
    <source>
        <strain evidence="2">Niue_2</strain>
        <tissue evidence="2">Leaf</tissue>
    </source>
</reference>
<comment type="caution">
    <text evidence="2">The sequence shown here is derived from an EMBL/GenBank/DDBJ whole genome shotgun (WGS) entry which is preliminary data.</text>
</comment>
<evidence type="ECO:0000313" key="3">
    <source>
        <dbReference type="Proteomes" id="UP000652761"/>
    </source>
</evidence>